<dbReference type="SUPFAM" id="SSF55874">
    <property type="entry name" value="ATPase domain of HSP90 chaperone/DNA topoisomerase II/histidine kinase"/>
    <property type="match status" value="1"/>
</dbReference>
<keyword evidence="6" id="KW-0418">Kinase</keyword>
<dbReference type="PANTHER" id="PTHR43395:SF10">
    <property type="entry name" value="CHEMOTAXIS PROTEIN CHEA"/>
    <property type="match status" value="1"/>
</dbReference>
<dbReference type="Pfam" id="PF02518">
    <property type="entry name" value="HATPase_c"/>
    <property type="match status" value="1"/>
</dbReference>
<dbReference type="PROSITE" id="PS50109">
    <property type="entry name" value="HIS_KIN"/>
    <property type="match status" value="1"/>
</dbReference>
<feature type="coiled-coil region" evidence="9">
    <location>
        <begin position="119"/>
        <end position="146"/>
    </location>
</feature>
<keyword evidence="9" id="KW-0175">Coiled coil</keyword>
<evidence type="ECO:0000256" key="3">
    <source>
        <dbReference type="ARBA" id="ARBA00022500"/>
    </source>
</evidence>
<dbReference type="InterPro" id="IPR004358">
    <property type="entry name" value="Sig_transdc_His_kin-like_C"/>
</dbReference>
<dbReference type="InterPro" id="IPR036890">
    <property type="entry name" value="HATPase_C_sf"/>
</dbReference>
<accession>A0A6L5Y2X4</accession>
<name>A0A6L5Y2X4_9FIRM</name>
<dbReference type="SMART" id="SM00387">
    <property type="entry name" value="HATPase_c"/>
    <property type="match status" value="1"/>
</dbReference>
<keyword evidence="3" id="KW-0145">Chemotaxis</keyword>
<comment type="caution">
    <text evidence="12">The sequence shown here is derived from an EMBL/GenBank/DDBJ whole genome shotgun (WGS) entry which is preliminary data.</text>
</comment>
<dbReference type="FunFam" id="3.30.565.10:FF:000016">
    <property type="entry name" value="Chemotaxis protein CheA, putative"/>
    <property type="match status" value="1"/>
</dbReference>
<evidence type="ECO:0000256" key="6">
    <source>
        <dbReference type="ARBA" id="ARBA00022777"/>
    </source>
</evidence>
<evidence type="ECO:0000259" key="10">
    <source>
        <dbReference type="PROSITE" id="PS50109"/>
    </source>
</evidence>
<dbReference type="PRINTS" id="PR00344">
    <property type="entry name" value="BCTRLSENSOR"/>
</dbReference>
<evidence type="ECO:0000256" key="2">
    <source>
        <dbReference type="ARBA" id="ARBA00012438"/>
    </source>
</evidence>
<keyword evidence="13" id="KW-1185">Reference proteome</keyword>
<dbReference type="EC" id="2.7.13.3" evidence="2"/>
<evidence type="ECO:0000256" key="7">
    <source>
        <dbReference type="ARBA" id="ARBA00023012"/>
    </source>
</evidence>
<keyword evidence="7" id="KW-0902">Two-component regulatory system</keyword>
<organism evidence="12 13">
    <name type="scientific">Velocimicrobium porci</name>
    <dbReference type="NCBI Taxonomy" id="2606634"/>
    <lineage>
        <taxon>Bacteria</taxon>
        <taxon>Bacillati</taxon>
        <taxon>Bacillota</taxon>
        <taxon>Clostridia</taxon>
        <taxon>Lachnospirales</taxon>
        <taxon>Lachnospiraceae</taxon>
        <taxon>Velocimicrobium</taxon>
    </lineage>
</organism>
<keyword evidence="5" id="KW-0808">Transferase</keyword>
<dbReference type="Pfam" id="PF01627">
    <property type="entry name" value="Hpt"/>
    <property type="match status" value="1"/>
</dbReference>
<dbReference type="SUPFAM" id="SSF47226">
    <property type="entry name" value="Histidine-containing phosphotransfer domain, HPT domain"/>
    <property type="match status" value="1"/>
</dbReference>
<feature type="modified residue" description="Phosphohistidine" evidence="8">
    <location>
        <position position="50"/>
    </location>
</feature>
<protein>
    <recommendedName>
        <fullName evidence="2">histidine kinase</fullName>
        <ecNumber evidence="2">2.7.13.3</ecNumber>
    </recommendedName>
</protein>
<dbReference type="InterPro" id="IPR051315">
    <property type="entry name" value="Bact_Chemotaxis_CheA"/>
</dbReference>
<dbReference type="InterPro" id="IPR008207">
    <property type="entry name" value="Sig_transdc_His_kin_Hpt_dom"/>
</dbReference>
<evidence type="ECO:0000259" key="11">
    <source>
        <dbReference type="PROSITE" id="PS50894"/>
    </source>
</evidence>
<feature type="domain" description="Histidine kinase" evidence="10">
    <location>
        <begin position="204"/>
        <end position="445"/>
    </location>
</feature>
<dbReference type="Gene3D" id="3.30.565.10">
    <property type="entry name" value="Histidine kinase-like ATPase, C-terminal domain"/>
    <property type="match status" value="1"/>
</dbReference>
<dbReference type="InterPro" id="IPR036641">
    <property type="entry name" value="HPT_dom_sf"/>
</dbReference>
<sequence>MRTSEYDSMLEIFFNESYELLEELEIILIKGKGMNQYSKEDVQEIFRLFHTIKADATMMLLEDLAEVARAFEKVLYYYREKEEGIAEAVTFNYYMERVFLYFTNELSKIEKSGDISGTSKELINELLEYKNTLTKTEVEISEKEKQVYYIAGKEEETQTCYKKPISNNYINQSQERKTISLQKEALEYRLKIPEKYDKKKHNIITSEEMQKIINIQKRFEKILKNYERRLETNSLIAFEKDDLYQLSEIEDQLSQWIRYIHVDDFTDIAAKMTQITKEMTDSLKKDIELIITGTETVVEKNKIGKLSNAMLHLLRNAIDHGIETKEERIAKGKPQRGRIQIAIKRKEKELSIKIKDDGRGIDIKKIIEKAKEQHILTKPESNYTEEEIYKIMLQHGFSTKETITNYSGLGVGMDVVEHNIAELNGNIKIKSKEGKGTEIILLFSD</sequence>
<reference evidence="12 13" key="1">
    <citation type="submission" date="2019-08" db="EMBL/GenBank/DDBJ databases">
        <title>In-depth cultivation of the pig gut microbiome towards novel bacterial diversity and tailored functional studies.</title>
        <authorList>
            <person name="Wylensek D."/>
            <person name="Hitch T.C.A."/>
            <person name="Clavel T."/>
        </authorList>
    </citation>
    <scope>NUCLEOTIDE SEQUENCE [LARGE SCALE GENOMIC DNA]</scope>
    <source>
        <strain evidence="12 13">WCA-693-APC-MOT-I</strain>
    </source>
</reference>
<dbReference type="InterPro" id="IPR003594">
    <property type="entry name" value="HATPase_dom"/>
</dbReference>
<evidence type="ECO:0000256" key="8">
    <source>
        <dbReference type="PROSITE-ProRule" id="PRU00110"/>
    </source>
</evidence>
<keyword evidence="4 8" id="KW-0597">Phosphoprotein</keyword>
<feature type="domain" description="HPt" evidence="11">
    <location>
        <begin position="2"/>
        <end position="109"/>
    </location>
</feature>
<dbReference type="RefSeq" id="WP_154519863.1">
    <property type="nucleotide sequence ID" value="NZ_VUMT01000019.1"/>
</dbReference>
<evidence type="ECO:0000256" key="1">
    <source>
        <dbReference type="ARBA" id="ARBA00000085"/>
    </source>
</evidence>
<dbReference type="GO" id="GO:0006935">
    <property type="term" value="P:chemotaxis"/>
    <property type="evidence" value="ECO:0007669"/>
    <property type="project" value="UniProtKB-KW"/>
</dbReference>
<dbReference type="InterPro" id="IPR005467">
    <property type="entry name" value="His_kinase_dom"/>
</dbReference>
<dbReference type="PANTHER" id="PTHR43395">
    <property type="entry name" value="SENSOR HISTIDINE KINASE CHEA"/>
    <property type="match status" value="1"/>
</dbReference>
<evidence type="ECO:0000313" key="12">
    <source>
        <dbReference type="EMBL" id="MSS64473.1"/>
    </source>
</evidence>
<proteinExistence type="predicted"/>
<gene>
    <name evidence="12" type="ORF">FYJ58_11390</name>
</gene>
<dbReference type="Gene3D" id="1.20.120.160">
    <property type="entry name" value="HPT domain"/>
    <property type="match status" value="1"/>
</dbReference>
<dbReference type="AlphaFoldDB" id="A0A6L5Y2X4"/>
<dbReference type="Proteomes" id="UP000482209">
    <property type="component" value="Unassembled WGS sequence"/>
</dbReference>
<dbReference type="PROSITE" id="PS50894">
    <property type="entry name" value="HPT"/>
    <property type="match status" value="1"/>
</dbReference>
<dbReference type="GO" id="GO:0000160">
    <property type="term" value="P:phosphorelay signal transduction system"/>
    <property type="evidence" value="ECO:0007669"/>
    <property type="project" value="UniProtKB-KW"/>
</dbReference>
<evidence type="ECO:0000256" key="4">
    <source>
        <dbReference type="ARBA" id="ARBA00022553"/>
    </source>
</evidence>
<evidence type="ECO:0000256" key="5">
    <source>
        <dbReference type="ARBA" id="ARBA00022679"/>
    </source>
</evidence>
<dbReference type="GO" id="GO:0004673">
    <property type="term" value="F:protein histidine kinase activity"/>
    <property type="evidence" value="ECO:0007669"/>
    <property type="project" value="UniProtKB-EC"/>
</dbReference>
<evidence type="ECO:0000256" key="9">
    <source>
        <dbReference type="SAM" id="Coils"/>
    </source>
</evidence>
<comment type="catalytic activity">
    <reaction evidence="1">
        <text>ATP + protein L-histidine = ADP + protein N-phospho-L-histidine.</text>
        <dbReference type="EC" id="2.7.13.3"/>
    </reaction>
</comment>
<dbReference type="EMBL" id="VUMT01000019">
    <property type="protein sequence ID" value="MSS64473.1"/>
    <property type="molecule type" value="Genomic_DNA"/>
</dbReference>
<evidence type="ECO:0000313" key="13">
    <source>
        <dbReference type="Proteomes" id="UP000482209"/>
    </source>
</evidence>